<feature type="compositionally biased region" description="Basic and acidic residues" evidence="1">
    <location>
        <begin position="129"/>
        <end position="145"/>
    </location>
</feature>
<dbReference type="Proteomes" id="UP000664859">
    <property type="component" value="Unassembled WGS sequence"/>
</dbReference>
<accession>A0A836CJD3</accession>
<gene>
    <name evidence="3" type="ORF">JKP88DRAFT_233986</name>
</gene>
<protein>
    <submittedName>
        <fullName evidence="3">Uncharacterized protein</fullName>
    </submittedName>
</protein>
<evidence type="ECO:0000313" key="3">
    <source>
        <dbReference type="EMBL" id="KAG5188770.1"/>
    </source>
</evidence>
<feature type="region of interest" description="Disordered" evidence="1">
    <location>
        <begin position="121"/>
        <end position="145"/>
    </location>
</feature>
<dbReference type="OrthoDB" id="194364at2759"/>
<proteinExistence type="predicted"/>
<organism evidence="3 4">
    <name type="scientific">Tribonema minus</name>
    <dbReference type="NCBI Taxonomy" id="303371"/>
    <lineage>
        <taxon>Eukaryota</taxon>
        <taxon>Sar</taxon>
        <taxon>Stramenopiles</taxon>
        <taxon>Ochrophyta</taxon>
        <taxon>PX clade</taxon>
        <taxon>Xanthophyceae</taxon>
        <taxon>Tribonematales</taxon>
        <taxon>Tribonemataceae</taxon>
        <taxon>Tribonema</taxon>
    </lineage>
</organism>
<dbReference type="AlphaFoldDB" id="A0A836CJD3"/>
<keyword evidence="4" id="KW-1185">Reference proteome</keyword>
<evidence type="ECO:0000313" key="4">
    <source>
        <dbReference type="Proteomes" id="UP000664859"/>
    </source>
</evidence>
<reference evidence="3" key="1">
    <citation type="submission" date="2021-02" db="EMBL/GenBank/DDBJ databases">
        <title>First Annotated Genome of the Yellow-green Alga Tribonema minus.</title>
        <authorList>
            <person name="Mahan K.M."/>
        </authorList>
    </citation>
    <scope>NUCLEOTIDE SEQUENCE</scope>
    <source>
        <strain evidence="3">UTEX B ZZ1240</strain>
    </source>
</reference>
<name>A0A836CJD3_9STRA</name>
<feature type="signal peptide" evidence="2">
    <location>
        <begin position="1"/>
        <end position="16"/>
    </location>
</feature>
<evidence type="ECO:0000256" key="1">
    <source>
        <dbReference type="SAM" id="MobiDB-lite"/>
    </source>
</evidence>
<evidence type="ECO:0000256" key="2">
    <source>
        <dbReference type="SAM" id="SignalP"/>
    </source>
</evidence>
<feature type="chain" id="PRO_5032828322" evidence="2">
    <location>
        <begin position="17"/>
        <end position="145"/>
    </location>
</feature>
<sequence>MKACAVIALALVPAAAFLAPVAVRPMHMMRSASALQASAEDIQALATSCLEEGCSVEMVDDLVASLKVRRSALILQLANVDDLLRQLEGSHAEKQSGAVNDIIKSVARLFSKGDDDYPMLSAPTGYSGDSHKGTKDAWDYKMDRK</sequence>
<dbReference type="EMBL" id="JAFCMP010000064">
    <property type="protein sequence ID" value="KAG5188770.1"/>
    <property type="molecule type" value="Genomic_DNA"/>
</dbReference>
<keyword evidence="2" id="KW-0732">Signal</keyword>
<comment type="caution">
    <text evidence="3">The sequence shown here is derived from an EMBL/GenBank/DDBJ whole genome shotgun (WGS) entry which is preliminary data.</text>
</comment>